<dbReference type="VEuPathDB" id="FungiDB:AB675_524"/>
<feature type="region of interest" description="Disordered" evidence="1">
    <location>
        <begin position="257"/>
        <end position="351"/>
    </location>
</feature>
<accession>A0A0N1HHB1</accession>
<feature type="compositionally biased region" description="Basic and acidic residues" evidence="1">
    <location>
        <begin position="79"/>
        <end position="95"/>
    </location>
</feature>
<sequence>MSQPLLTCKICVKKPKFSDVSHLLTHVGSKGHLAQLHKLQVKSHQDIAPAIELAEYNQWFQEHGLGQLLSERLQNKEQKQARRGVKNEAAVKAEHDSEDPFSFPVQQPARRRGPGRPKKSAQRKTSVVSAAESSVYTSAVTDYPLTPLRHSSPQLYTDAPVSSPPFKIDPALGDAAGGKANTNTKLKGKIWPGMALFDAASPEEARKRNQKKDASVVKRMERLSQLVEPAEVTYSAEWSPRKNRHIDDLDDASSLIEGESPLMIKPKPKPKRKALGSLPANVRGPSKPLPELPPLKQARRRHPSAYSAQDEEDDVDSDNLGLPQLPGYNGLEDSPSNIGGRGLGRASLSQAYDRPAPRLSFQTPAWLQPQNQPHNPLFLDSHATQVDCGNAAATLQHIDGSKHTNRIQSVDHGHLNPLAWPSPRGAAFDTSHSPISSFGPFSGFVSAMGLPDPFVPVKNPLADAFARFNEGHSGQLRV</sequence>
<dbReference type="Proteomes" id="UP000038010">
    <property type="component" value="Unassembled WGS sequence"/>
</dbReference>
<dbReference type="GeneID" id="28737316"/>
<dbReference type="RefSeq" id="XP_018005810.1">
    <property type="nucleotide sequence ID" value="XM_018145447.1"/>
</dbReference>
<protein>
    <submittedName>
        <fullName evidence="2">Uncharacterized protein</fullName>
    </submittedName>
</protein>
<proteinExistence type="predicted"/>
<feature type="compositionally biased region" description="Basic residues" evidence="1">
    <location>
        <begin position="109"/>
        <end position="122"/>
    </location>
</feature>
<dbReference type="STRING" id="1664694.A0A0N1HHB1"/>
<name>A0A0N1HHB1_9EURO</name>
<comment type="caution">
    <text evidence="2">The sequence shown here is derived from an EMBL/GenBank/DDBJ whole genome shotgun (WGS) entry which is preliminary data.</text>
</comment>
<evidence type="ECO:0000256" key="1">
    <source>
        <dbReference type="SAM" id="MobiDB-lite"/>
    </source>
</evidence>
<evidence type="ECO:0000313" key="2">
    <source>
        <dbReference type="EMBL" id="KPI45847.1"/>
    </source>
</evidence>
<organism evidence="2 3">
    <name type="scientific">Cyphellophora attinorum</name>
    <dbReference type="NCBI Taxonomy" id="1664694"/>
    <lineage>
        <taxon>Eukaryota</taxon>
        <taxon>Fungi</taxon>
        <taxon>Dikarya</taxon>
        <taxon>Ascomycota</taxon>
        <taxon>Pezizomycotina</taxon>
        <taxon>Eurotiomycetes</taxon>
        <taxon>Chaetothyriomycetidae</taxon>
        <taxon>Chaetothyriales</taxon>
        <taxon>Cyphellophoraceae</taxon>
        <taxon>Cyphellophora</taxon>
    </lineage>
</organism>
<keyword evidence="3" id="KW-1185">Reference proteome</keyword>
<evidence type="ECO:0000313" key="3">
    <source>
        <dbReference type="Proteomes" id="UP000038010"/>
    </source>
</evidence>
<gene>
    <name evidence="2" type="ORF">AB675_524</name>
</gene>
<feature type="region of interest" description="Disordered" evidence="1">
    <location>
        <begin position="79"/>
        <end position="131"/>
    </location>
</feature>
<dbReference type="AlphaFoldDB" id="A0A0N1HHB1"/>
<dbReference type="OrthoDB" id="5428259at2759"/>
<dbReference type="EMBL" id="LFJN01000001">
    <property type="protein sequence ID" value="KPI45847.1"/>
    <property type="molecule type" value="Genomic_DNA"/>
</dbReference>
<reference evidence="2 3" key="1">
    <citation type="submission" date="2015-06" db="EMBL/GenBank/DDBJ databases">
        <title>Draft genome of the ant-associated black yeast Phialophora attae CBS 131958.</title>
        <authorList>
            <person name="Moreno L.F."/>
            <person name="Stielow B.J."/>
            <person name="de Hoog S."/>
            <person name="Vicente V.A."/>
            <person name="Weiss V.A."/>
            <person name="de Vries M."/>
            <person name="Cruz L.M."/>
            <person name="Souza E.M."/>
        </authorList>
    </citation>
    <scope>NUCLEOTIDE SEQUENCE [LARGE SCALE GENOMIC DNA]</scope>
    <source>
        <strain evidence="2 3">CBS 131958</strain>
    </source>
</reference>